<organism evidence="11 12">
    <name type="scientific">Stephanodiscus triporus</name>
    <dbReference type="NCBI Taxonomy" id="2934178"/>
    <lineage>
        <taxon>Eukaryota</taxon>
        <taxon>Sar</taxon>
        <taxon>Stramenopiles</taxon>
        <taxon>Ochrophyta</taxon>
        <taxon>Bacillariophyta</taxon>
        <taxon>Coscinodiscophyceae</taxon>
        <taxon>Thalassiosirophycidae</taxon>
        <taxon>Stephanodiscales</taxon>
        <taxon>Stephanodiscaceae</taxon>
        <taxon>Stephanodiscus</taxon>
    </lineage>
</organism>
<dbReference type="Proteomes" id="UP001530315">
    <property type="component" value="Unassembled WGS sequence"/>
</dbReference>
<evidence type="ECO:0000259" key="10">
    <source>
        <dbReference type="Pfam" id="PF05064"/>
    </source>
</evidence>
<dbReference type="EMBL" id="JALLAZ020000943">
    <property type="protein sequence ID" value="KAL3784056.1"/>
    <property type="molecule type" value="Genomic_DNA"/>
</dbReference>
<evidence type="ECO:0000256" key="4">
    <source>
        <dbReference type="ARBA" id="ARBA00022816"/>
    </source>
</evidence>
<dbReference type="GO" id="GO:0015031">
    <property type="term" value="P:protein transport"/>
    <property type="evidence" value="ECO:0007669"/>
    <property type="project" value="UniProtKB-KW"/>
</dbReference>
<evidence type="ECO:0000256" key="8">
    <source>
        <dbReference type="ARBA" id="ARBA00023242"/>
    </source>
</evidence>
<evidence type="ECO:0000256" key="3">
    <source>
        <dbReference type="ARBA" id="ARBA00022448"/>
    </source>
</evidence>
<accession>A0ABD3P9P0</accession>
<evidence type="ECO:0000256" key="7">
    <source>
        <dbReference type="ARBA" id="ARBA00023132"/>
    </source>
</evidence>
<dbReference type="PANTHER" id="PTHR12084:SF0">
    <property type="entry name" value="NUCLEAR PORE GLYCOPROTEIN P62"/>
    <property type="match status" value="1"/>
</dbReference>
<reference evidence="11 12" key="1">
    <citation type="submission" date="2024-10" db="EMBL/GenBank/DDBJ databases">
        <title>Updated reference genomes for cyclostephanoid diatoms.</title>
        <authorList>
            <person name="Roberts W.R."/>
            <person name="Alverson A.J."/>
        </authorList>
    </citation>
    <scope>NUCLEOTIDE SEQUENCE [LARGE SCALE GENOMIC DNA]</scope>
    <source>
        <strain evidence="11 12">AJA276-08</strain>
    </source>
</reference>
<protein>
    <recommendedName>
        <fullName evidence="10">Nucleoporin NSP1-like C-terminal domain-containing protein</fullName>
    </recommendedName>
</protein>
<sequence>MPLAFISVSMYRRQKKSDNLKRTMAFSFGAPPANAPAPSGGGGFSFSTGSEPPKVGFNFGGGGTATAAPATTAAVAAPPTGDAPKATGFSFGATTSSVTATAAAPAPSTGGFGGFGLSTGGVASSSSTSSSGITSATSNKKKAASGFSFGGSGAAAAAAPPATGRDDEGTTTDGGSTATPAAKLGGGGGLFGAITPGMTPAARVPSPVKTPNTDATPGVASPPAASESTTTPKIIEPPPVEYQTLTVQQILNRFQSELETDAIAFLTEAQRVAYYDATLRDSQHSLSELTNMVSRLMLHQTEVNTQLQGIGSYQNELSKTLDVLERNVDELFAAQSNPLPLDADVERERSYERAIEVDNKLDVMNSTLRHVVNDLNAAQERVWSSSLGVDGDDNEVGKIIGVFNAHHETLACLESKARSVRRWGVVPRAPTSGT</sequence>
<keyword evidence="4" id="KW-0509">mRNA transport</keyword>
<feature type="domain" description="Nucleoporin NSP1-like C-terminal" evidence="10">
    <location>
        <begin position="235"/>
        <end position="335"/>
    </location>
</feature>
<comment type="caution">
    <text evidence="11">The sequence shown here is derived from an EMBL/GenBank/DDBJ whole genome shotgun (WGS) entry which is preliminary data.</text>
</comment>
<dbReference type="GO" id="GO:0005643">
    <property type="term" value="C:nuclear pore"/>
    <property type="evidence" value="ECO:0007669"/>
    <property type="project" value="UniProtKB-SubCell"/>
</dbReference>
<keyword evidence="12" id="KW-1185">Reference proteome</keyword>
<dbReference type="InterPro" id="IPR007758">
    <property type="entry name" value="Nucleoporin_NSP1_C"/>
</dbReference>
<dbReference type="InterPro" id="IPR026010">
    <property type="entry name" value="NSP1/NUP62"/>
</dbReference>
<feature type="compositionally biased region" description="Low complexity" evidence="9">
    <location>
        <begin position="121"/>
        <end position="138"/>
    </location>
</feature>
<dbReference type="Pfam" id="PF05064">
    <property type="entry name" value="Nsp1_C"/>
    <property type="match status" value="1"/>
</dbReference>
<dbReference type="Gene3D" id="1.20.5.170">
    <property type="match status" value="1"/>
</dbReference>
<evidence type="ECO:0000313" key="12">
    <source>
        <dbReference type="Proteomes" id="UP001530315"/>
    </source>
</evidence>
<evidence type="ECO:0000256" key="9">
    <source>
        <dbReference type="SAM" id="MobiDB-lite"/>
    </source>
</evidence>
<comment type="subcellular location">
    <subcellularLocation>
        <location evidence="1">Nucleus</location>
        <location evidence="1">Nuclear pore complex</location>
    </subcellularLocation>
</comment>
<evidence type="ECO:0000256" key="5">
    <source>
        <dbReference type="ARBA" id="ARBA00022927"/>
    </source>
</evidence>
<dbReference type="GO" id="GO:0051028">
    <property type="term" value="P:mRNA transport"/>
    <property type="evidence" value="ECO:0007669"/>
    <property type="project" value="UniProtKB-KW"/>
</dbReference>
<keyword evidence="8" id="KW-0539">Nucleus</keyword>
<keyword evidence="6" id="KW-0811">Translocation</keyword>
<feature type="compositionally biased region" description="Low complexity" evidence="9">
    <location>
        <begin position="154"/>
        <end position="163"/>
    </location>
</feature>
<evidence type="ECO:0000256" key="1">
    <source>
        <dbReference type="ARBA" id="ARBA00004567"/>
    </source>
</evidence>
<keyword evidence="7" id="KW-0906">Nuclear pore complex</keyword>
<gene>
    <name evidence="11" type="ORF">ACHAW5_004141</name>
</gene>
<keyword evidence="5" id="KW-0653">Protein transport</keyword>
<keyword evidence="3" id="KW-0813">Transport</keyword>
<evidence type="ECO:0000313" key="11">
    <source>
        <dbReference type="EMBL" id="KAL3784056.1"/>
    </source>
</evidence>
<name>A0ABD3P9P0_9STRA</name>
<feature type="region of interest" description="Disordered" evidence="9">
    <location>
        <begin position="205"/>
        <end position="236"/>
    </location>
</feature>
<evidence type="ECO:0000256" key="6">
    <source>
        <dbReference type="ARBA" id="ARBA00023010"/>
    </source>
</evidence>
<dbReference type="AlphaFoldDB" id="A0ABD3P9P0"/>
<feature type="compositionally biased region" description="Low complexity" evidence="9">
    <location>
        <begin position="171"/>
        <end position="182"/>
    </location>
</feature>
<feature type="region of interest" description="Disordered" evidence="9">
    <location>
        <begin position="121"/>
        <end position="186"/>
    </location>
</feature>
<dbReference type="PANTHER" id="PTHR12084">
    <property type="entry name" value="NUCLEAR PORE GLYCOPROTEIN P62-RELATED"/>
    <property type="match status" value="1"/>
</dbReference>
<evidence type="ECO:0000256" key="2">
    <source>
        <dbReference type="ARBA" id="ARBA00005911"/>
    </source>
</evidence>
<comment type="similarity">
    <text evidence="2">Belongs to the nucleoporin NSP1/NUP62 family.</text>
</comment>
<proteinExistence type="inferred from homology"/>